<dbReference type="Pfam" id="PF06122">
    <property type="entry name" value="TraH"/>
    <property type="match status" value="1"/>
</dbReference>
<sequence>MRNKITPLVFGISMGLIPVAHVSADINDEMNSIFGEVGSMANVTSPQAFNTQSRGGIGFGGVQMRNKIIDQNVVSWVPPSAKAGCGGLDLNAGSFSFINSDQIVETLRAVAANAKGYAFQLALDAVYPESANWIETFQKKIQDMNQYLGNSCQMAQGLVDGGLDAAEAAMNNEEGVMAAMKNPAFRKTTKKSFPREWFHPGLKHTHNALDDALEQGFTFIQAHRTNLGLP</sequence>
<evidence type="ECO:0000313" key="1">
    <source>
        <dbReference type="EMBL" id="KKL56730.1"/>
    </source>
</evidence>
<name>A0A0F9FHJ0_9ZZZZ</name>
<accession>A0A0F9FHJ0</accession>
<organism evidence="1">
    <name type="scientific">marine sediment metagenome</name>
    <dbReference type="NCBI Taxonomy" id="412755"/>
    <lineage>
        <taxon>unclassified sequences</taxon>
        <taxon>metagenomes</taxon>
        <taxon>ecological metagenomes</taxon>
    </lineage>
</organism>
<comment type="caution">
    <text evidence="1">The sequence shown here is derived from an EMBL/GenBank/DDBJ whole genome shotgun (WGS) entry which is preliminary data.</text>
</comment>
<dbReference type="EMBL" id="LAZR01030397">
    <property type="protein sequence ID" value="KKL56730.1"/>
    <property type="molecule type" value="Genomic_DNA"/>
</dbReference>
<dbReference type="AlphaFoldDB" id="A0A0F9FHJ0"/>
<feature type="non-terminal residue" evidence="1">
    <location>
        <position position="230"/>
    </location>
</feature>
<dbReference type="InterPro" id="IPR010927">
    <property type="entry name" value="T4SS_TraH"/>
</dbReference>
<gene>
    <name evidence="1" type="ORF">LCGC14_2242510</name>
</gene>
<protein>
    <recommendedName>
        <fullName evidence="2">Conjugal transfer protein TraH</fullName>
    </recommendedName>
</protein>
<evidence type="ECO:0008006" key="2">
    <source>
        <dbReference type="Google" id="ProtNLM"/>
    </source>
</evidence>
<proteinExistence type="predicted"/>
<reference evidence="1" key="1">
    <citation type="journal article" date="2015" name="Nature">
        <title>Complex archaea that bridge the gap between prokaryotes and eukaryotes.</title>
        <authorList>
            <person name="Spang A."/>
            <person name="Saw J.H."/>
            <person name="Jorgensen S.L."/>
            <person name="Zaremba-Niedzwiedzka K."/>
            <person name="Martijn J."/>
            <person name="Lind A.E."/>
            <person name="van Eijk R."/>
            <person name="Schleper C."/>
            <person name="Guy L."/>
            <person name="Ettema T.J."/>
        </authorList>
    </citation>
    <scope>NUCLEOTIDE SEQUENCE</scope>
</reference>